<evidence type="ECO:0000313" key="4">
    <source>
        <dbReference type="Proteomes" id="UP000265520"/>
    </source>
</evidence>
<dbReference type="AlphaFoldDB" id="A0A392PZC6"/>
<name>A0A392PZC6_9FABA</name>
<keyword evidence="3" id="KW-0067">ATP-binding</keyword>
<evidence type="ECO:0000259" key="2">
    <source>
        <dbReference type="Pfam" id="PF07724"/>
    </source>
</evidence>
<protein>
    <submittedName>
        <fullName evidence="3">ATP-dependent Clp protease ATP-binding subunit clpL</fullName>
    </submittedName>
</protein>
<comment type="caution">
    <text evidence="3">The sequence shown here is derived from an EMBL/GenBank/DDBJ whole genome shotgun (WGS) entry which is preliminary data.</text>
</comment>
<dbReference type="EMBL" id="LXQA010104348">
    <property type="protein sequence ID" value="MCI17198.1"/>
    <property type="molecule type" value="Genomic_DNA"/>
</dbReference>
<dbReference type="GO" id="GO:0016887">
    <property type="term" value="F:ATP hydrolysis activity"/>
    <property type="evidence" value="ECO:0007669"/>
    <property type="project" value="InterPro"/>
</dbReference>
<evidence type="ECO:0000313" key="3">
    <source>
        <dbReference type="EMBL" id="MCI17198.1"/>
    </source>
</evidence>
<keyword evidence="3" id="KW-0547">Nucleotide-binding</keyword>
<dbReference type="InterPro" id="IPR051650">
    <property type="entry name" value="SL_signaling_regulator"/>
</dbReference>
<dbReference type="PANTHER" id="PTHR43572">
    <property type="entry name" value="CHAPERONE PROTEIN CLPD, CHLOROPLASTIC"/>
    <property type="match status" value="1"/>
</dbReference>
<feature type="compositionally biased region" description="Basic and acidic residues" evidence="1">
    <location>
        <begin position="132"/>
        <end position="143"/>
    </location>
</feature>
<sequence>MRKTVNDYIAGELSKNPHSVVFLENVDKADFLVQSSLLQAIRRGKFPDSHGREISINSTIFILTSTVSKGNGSSASEYSKMFYEETILDAKRCQMQLLFRDTSEDATSSFSTNVKIVPRKGFSKPSFPNKRKQADTSDIKEGATSKMQKKVHETSMSNLDLNMPLEEGEEGMDDNDLEREIVVENSDSWFSDFCDQMDEKVIFKPFNFN</sequence>
<feature type="domain" description="ATPase AAA-type core" evidence="2">
    <location>
        <begin position="12"/>
        <end position="84"/>
    </location>
</feature>
<feature type="non-terminal residue" evidence="3">
    <location>
        <position position="209"/>
    </location>
</feature>
<accession>A0A392PZC6</accession>
<proteinExistence type="predicted"/>
<dbReference type="InterPro" id="IPR003959">
    <property type="entry name" value="ATPase_AAA_core"/>
</dbReference>
<dbReference type="GO" id="GO:0006508">
    <property type="term" value="P:proteolysis"/>
    <property type="evidence" value="ECO:0007669"/>
    <property type="project" value="UniProtKB-KW"/>
</dbReference>
<dbReference type="Gene3D" id="3.40.50.300">
    <property type="entry name" value="P-loop containing nucleotide triphosphate hydrolases"/>
    <property type="match status" value="1"/>
</dbReference>
<organism evidence="3 4">
    <name type="scientific">Trifolium medium</name>
    <dbReference type="NCBI Taxonomy" id="97028"/>
    <lineage>
        <taxon>Eukaryota</taxon>
        <taxon>Viridiplantae</taxon>
        <taxon>Streptophyta</taxon>
        <taxon>Embryophyta</taxon>
        <taxon>Tracheophyta</taxon>
        <taxon>Spermatophyta</taxon>
        <taxon>Magnoliopsida</taxon>
        <taxon>eudicotyledons</taxon>
        <taxon>Gunneridae</taxon>
        <taxon>Pentapetalae</taxon>
        <taxon>rosids</taxon>
        <taxon>fabids</taxon>
        <taxon>Fabales</taxon>
        <taxon>Fabaceae</taxon>
        <taxon>Papilionoideae</taxon>
        <taxon>50 kb inversion clade</taxon>
        <taxon>NPAAA clade</taxon>
        <taxon>Hologalegina</taxon>
        <taxon>IRL clade</taxon>
        <taxon>Trifolieae</taxon>
        <taxon>Trifolium</taxon>
    </lineage>
</organism>
<keyword evidence="3" id="KW-0378">Hydrolase</keyword>
<evidence type="ECO:0000256" key="1">
    <source>
        <dbReference type="SAM" id="MobiDB-lite"/>
    </source>
</evidence>
<reference evidence="3 4" key="1">
    <citation type="journal article" date="2018" name="Front. Plant Sci.">
        <title>Red Clover (Trifolium pratense) and Zigzag Clover (T. medium) - A Picture of Genomic Similarities and Differences.</title>
        <authorList>
            <person name="Dluhosova J."/>
            <person name="Istvanek J."/>
            <person name="Nedelnik J."/>
            <person name="Repkova J."/>
        </authorList>
    </citation>
    <scope>NUCLEOTIDE SEQUENCE [LARGE SCALE GENOMIC DNA]</scope>
    <source>
        <strain evidence="4">cv. 10/8</strain>
        <tissue evidence="3">Leaf</tissue>
    </source>
</reference>
<dbReference type="GO" id="GO:0008233">
    <property type="term" value="F:peptidase activity"/>
    <property type="evidence" value="ECO:0007669"/>
    <property type="project" value="UniProtKB-KW"/>
</dbReference>
<dbReference type="InterPro" id="IPR027417">
    <property type="entry name" value="P-loop_NTPase"/>
</dbReference>
<dbReference type="Pfam" id="PF07724">
    <property type="entry name" value="AAA_2"/>
    <property type="match status" value="1"/>
</dbReference>
<dbReference type="SUPFAM" id="SSF52540">
    <property type="entry name" value="P-loop containing nucleoside triphosphate hydrolases"/>
    <property type="match status" value="1"/>
</dbReference>
<keyword evidence="4" id="KW-1185">Reference proteome</keyword>
<dbReference type="GO" id="GO:0005524">
    <property type="term" value="F:ATP binding"/>
    <property type="evidence" value="ECO:0007669"/>
    <property type="project" value="UniProtKB-KW"/>
</dbReference>
<feature type="region of interest" description="Disordered" evidence="1">
    <location>
        <begin position="121"/>
        <end position="154"/>
    </location>
</feature>
<dbReference type="PANTHER" id="PTHR43572:SF38">
    <property type="entry name" value="PROTEIN SMAX1-LIKE 6"/>
    <property type="match status" value="1"/>
</dbReference>
<dbReference type="Proteomes" id="UP000265520">
    <property type="component" value="Unassembled WGS sequence"/>
</dbReference>
<keyword evidence="3" id="KW-0645">Protease</keyword>